<feature type="domain" description="Tse2 ADP-ribosyltransferase toxin" evidence="1">
    <location>
        <begin position="38"/>
        <end position="129"/>
    </location>
</feature>
<evidence type="ECO:0000259" key="1">
    <source>
        <dbReference type="Pfam" id="PF18648"/>
    </source>
</evidence>
<sequence>MISPEDIYILDVAEFTKDLYRMGNGTWPAFTEDRARTDIVIIKQDGIETVQANGNGFSAFDHLTPIMRKPGKKIWRIKKGAQIPSELKLVKDKRPGHEGHYMIAPANNMPLKKYLGALEELGLDRTRVQLLASGSISNVG</sequence>
<name>A0AAU7QPC6_9GAMM</name>
<reference evidence="2" key="1">
    <citation type="submission" date="2024-06" db="EMBL/GenBank/DDBJ databases">
        <authorList>
            <person name="Sun Y."/>
        </authorList>
    </citation>
    <scope>NUCLEOTIDE SEQUENCE</scope>
    <source>
        <strain evidence="2">IGA1.0</strain>
    </source>
</reference>
<organism evidence="2">
    <name type="scientific">Rhodanobacter sp. IGA1.0</name>
    <dbReference type="NCBI Taxonomy" id="3158582"/>
    <lineage>
        <taxon>Bacteria</taxon>
        <taxon>Pseudomonadati</taxon>
        <taxon>Pseudomonadota</taxon>
        <taxon>Gammaproteobacteria</taxon>
        <taxon>Lysobacterales</taxon>
        <taxon>Rhodanobacteraceae</taxon>
        <taxon>Rhodanobacter</taxon>
    </lineage>
</organism>
<gene>
    <name evidence="2" type="ORF">ABNK63_06125</name>
</gene>
<dbReference type="RefSeq" id="WP_007804815.1">
    <property type="nucleotide sequence ID" value="NZ_CP157948.1"/>
</dbReference>
<evidence type="ECO:0000313" key="2">
    <source>
        <dbReference type="EMBL" id="XBS91212.1"/>
    </source>
</evidence>
<dbReference type="InterPro" id="IPR041018">
    <property type="entry name" value="ADPRTs_Tse2"/>
</dbReference>
<accession>A0AAU7QPC6</accession>
<proteinExistence type="predicted"/>
<protein>
    <recommendedName>
        <fullName evidence="1">Tse2 ADP-ribosyltransferase toxin domain-containing protein</fullName>
    </recommendedName>
</protein>
<dbReference type="AlphaFoldDB" id="A0AAU7QPC6"/>
<dbReference type="Pfam" id="PF18648">
    <property type="entry name" value="ADPRTs_Tse2"/>
    <property type="match status" value="1"/>
</dbReference>
<dbReference type="EMBL" id="CP157948">
    <property type="protein sequence ID" value="XBS91212.1"/>
    <property type="molecule type" value="Genomic_DNA"/>
</dbReference>